<dbReference type="AlphaFoldDB" id="A0A249SN88"/>
<keyword evidence="3" id="KW-1185">Reference proteome</keyword>
<feature type="chain" id="PRO_5011448527" description="Lipoprotein-associated type-17 domain-containing protein" evidence="1">
    <location>
        <begin position="20"/>
        <end position="523"/>
    </location>
</feature>
<dbReference type="NCBIfam" id="NF045726">
    <property type="entry name" value="XXplasma_LP"/>
    <property type="match status" value="1"/>
</dbReference>
<reference evidence="2 3" key="1">
    <citation type="submission" date="2017-08" db="EMBL/GenBank/DDBJ databases">
        <title>Complete Genome Sequence of Mesoplasma chauliocola.</title>
        <authorList>
            <person name="Knight T.F.Jr."/>
            <person name="Citino T."/>
        </authorList>
    </citation>
    <scope>NUCLEOTIDE SEQUENCE [LARGE SCALE GENOMIC DNA]</scope>
    <source>
        <strain evidence="2 3">CHPA-2</strain>
    </source>
</reference>
<sequence length="523" mass="59586">MKKLLLILSSLTVVSSTSAIVVSCSEKFEKKNIETIELFLNTILHSKEDDQNPWTSEELESELVKHKVDVENGISVNASEEIQEGTITNKQQSVVFTGNGTSKNNYKYTGSVTLIYNFGGNKPAPKKKITKQETETTIKELDYFLKTIHYKSEEIVKKTFVPNAPIPGAPAEGLVFDEIYITFNRSEALNPNITEFQIEGTVGIRQEDNKYYEFDEEVTENDKKFLCAGTITDAEVIEDDVLKESIDAIINWTEKSKFADFNDFKTKLISEQKEILQSDKVLISDDILNISIVDKPENNETKYWTNKVEVSLKPAKGYEFSQEAIKNEYNKTKLDIDVLKIQSNALKWHVLTSGNKKYIEPQFIQFNSNIAQAQKSYLFDQKITQEWSEDNIEAHQKDFVESLGIFTGNDKDKKIEEFVKSAVFKNTTSFNFGTDETQELFKVDEILFFDKEQENLDANIESILGETKTLEELVESTGAFTSSNIQNTQATSYYAVFLTSYSDGNYKVSNRTINVLLEEFPVN</sequence>
<organism evidence="2 3">
    <name type="scientific">Mesoplasma chauliocola</name>
    <dbReference type="NCBI Taxonomy" id="216427"/>
    <lineage>
        <taxon>Bacteria</taxon>
        <taxon>Bacillati</taxon>
        <taxon>Mycoplasmatota</taxon>
        <taxon>Mollicutes</taxon>
        <taxon>Entomoplasmatales</taxon>
        <taxon>Entomoplasmataceae</taxon>
        <taxon>Mesoplasma</taxon>
    </lineage>
</organism>
<keyword evidence="1" id="KW-0732">Signal</keyword>
<dbReference type="InterPro" id="IPR054816">
    <property type="entry name" value="Lipoprotein_mollicutes-type_CS"/>
</dbReference>
<gene>
    <name evidence="2" type="ORF">CK556_01665</name>
</gene>
<protein>
    <recommendedName>
        <fullName evidence="4">Lipoprotein-associated type-17 domain-containing protein</fullName>
    </recommendedName>
</protein>
<accession>A0A249SN88</accession>
<dbReference type="PROSITE" id="PS51257">
    <property type="entry name" value="PROKAR_LIPOPROTEIN"/>
    <property type="match status" value="1"/>
</dbReference>
<dbReference type="EMBL" id="CP023173">
    <property type="protein sequence ID" value="ASZ09063.1"/>
    <property type="molecule type" value="Genomic_DNA"/>
</dbReference>
<evidence type="ECO:0000313" key="3">
    <source>
        <dbReference type="Proteomes" id="UP000232229"/>
    </source>
</evidence>
<evidence type="ECO:0008006" key="4">
    <source>
        <dbReference type="Google" id="ProtNLM"/>
    </source>
</evidence>
<dbReference type="RefSeq" id="WP_027875670.1">
    <property type="nucleotide sequence ID" value="NZ_CP023173.1"/>
</dbReference>
<dbReference type="KEGG" id="mchc:CK556_01665"/>
<evidence type="ECO:0000313" key="2">
    <source>
        <dbReference type="EMBL" id="ASZ09063.1"/>
    </source>
</evidence>
<dbReference type="Proteomes" id="UP000232229">
    <property type="component" value="Chromosome"/>
</dbReference>
<name>A0A249SN88_9MOLU</name>
<evidence type="ECO:0000256" key="1">
    <source>
        <dbReference type="SAM" id="SignalP"/>
    </source>
</evidence>
<proteinExistence type="predicted"/>
<feature type="signal peptide" evidence="1">
    <location>
        <begin position="1"/>
        <end position="19"/>
    </location>
</feature>